<evidence type="ECO:0000256" key="3">
    <source>
        <dbReference type="ARBA" id="ARBA00023004"/>
    </source>
</evidence>
<name>A0A7C3WKA7_9BACT</name>
<gene>
    <name evidence="6" type="ORF">ENV62_00625</name>
</gene>
<feature type="domain" description="4Fe-4S ferredoxin-type" evidence="5">
    <location>
        <begin position="76"/>
        <end position="105"/>
    </location>
</feature>
<dbReference type="GO" id="GO:0051539">
    <property type="term" value="F:4 iron, 4 sulfur cluster binding"/>
    <property type="evidence" value="ECO:0007669"/>
    <property type="project" value="UniProtKB-KW"/>
</dbReference>
<dbReference type="InterPro" id="IPR017900">
    <property type="entry name" value="4Fe4S_Fe_S_CS"/>
</dbReference>
<dbReference type="SUPFAM" id="SSF55021">
    <property type="entry name" value="ACT-like"/>
    <property type="match status" value="1"/>
</dbReference>
<comment type="caution">
    <text evidence="6">The sequence shown here is derived from an EMBL/GenBank/DDBJ whole genome shotgun (WGS) entry which is preliminary data.</text>
</comment>
<dbReference type="InterPro" id="IPR050572">
    <property type="entry name" value="Fe-S_Ferredoxin"/>
</dbReference>
<dbReference type="InterPro" id="IPR018449">
    <property type="entry name" value="NIL_domain"/>
</dbReference>
<evidence type="ECO:0000259" key="5">
    <source>
        <dbReference type="PROSITE" id="PS51379"/>
    </source>
</evidence>
<dbReference type="AlphaFoldDB" id="A0A7C3WKA7"/>
<dbReference type="Gene3D" id="3.30.70.260">
    <property type="match status" value="1"/>
</dbReference>
<dbReference type="PROSITE" id="PS00198">
    <property type="entry name" value="4FE4S_FER_1"/>
    <property type="match status" value="1"/>
</dbReference>
<feature type="domain" description="4Fe-4S ferredoxin-type" evidence="5">
    <location>
        <begin position="107"/>
        <end position="136"/>
    </location>
</feature>
<evidence type="ECO:0000313" key="6">
    <source>
        <dbReference type="EMBL" id="HGB13733.1"/>
    </source>
</evidence>
<dbReference type="PANTHER" id="PTHR43687">
    <property type="entry name" value="ADENYLYLSULFATE REDUCTASE, BETA SUBUNIT"/>
    <property type="match status" value="1"/>
</dbReference>
<dbReference type="SMART" id="SM00930">
    <property type="entry name" value="NIL"/>
    <property type="match status" value="1"/>
</dbReference>
<dbReference type="Pfam" id="PF09383">
    <property type="entry name" value="NIL"/>
    <property type="match status" value="1"/>
</dbReference>
<dbReference type="EMBL" id="DTHB01000011">
    <property type="protein sequence ID" value="HGB13733.1"/>
    <property type="molecule type" value="Genomic_DNA"/>
</dbReference>
<dbReference type="InterPro" id="IPR017896">
    <property type="entry name" value="4Fe4S_Fe-S-bd"/>
</dbReference>
<keyword evidence="4" id="KW-0411">Iron-sulfur</keyword>
<evidence type="ECO:0000256" key="1">
    <source>
        <dbReference type="ARBA" id="ARBA00022485"/>
    </source>
</evidence>
<keyword evidence="2" id="KW-0479">Metal-binding</keyword>
<accession>A0A7C3WKA7</accession>
<keyword evidence="3" id="KW-0408">Iron</keyword>
<proteinExistence type="predicted"/>
<dbReference type="Gene3D" id="3.30.70.20">
    <property type="match status" value="1"/>
</dbReference>
<protein>
    <submittedName>
        <fullName evidence="6">4Fe-4S dicluster domain-containing protein</fullName>
    </submittedName>
</protein>
<keyword evidence="1" id="KW-0004">4Fe-4S</keyword>
<dbReference type="SUPFAM" id="SSF54862">
    <property type="entry name" value="4Fe-4S ferredoxins"/>
    <property type="match status" value="1"/>
</dbReference>
<dbReference type="GO" id="GO:0046872">
    <property type="term" value="F:metal ion binding"/>
    <property type="evidence" value="ECO:0007669"/>
    <property type="project" value="UniProtKB-KW"/>
</dbReference>
<dbReference type="PANTHER" id="PTHR43687:SF1">
    <property type="entry name" value="FERREDOXIN III"/>
    <property type="match status" value="1"/>
</dbReference>
<sequence>MHAEMLILRFSKEVVDKPIIYKLVKDYDLEFNLLKATIYPRKEGLIVMELKGHPKNFRRGLKYLRDSGVKVQRVAHEVRRNEERCYQCGTCTAICPTGALYIQRPEMAVGFDAGKCSACELCCSVCPARAMEVRLNKSAI</sequence>
<evidence type="ECO:0000256" key="2">
    <source>
        <dbReference type="ARBA" id="ARBA00022723"/>
    </source>
</evidence>
<dbReference type="PROSITE" id="PS51379">
    <property type="entry name" value="4FE4S_FER_2"/>
    <property type="match status" value="2"/>
</dbReference>
<dbReference type="Pfam" id="PF13237">
    <property type="entry name" value="Fer4_10"/>
    <property type="match status" value="1"/>
</dbReference>
<dbReference type="InterPro" id="IPR045865">
    <property type="entry name" value="ACT-like_dom_sf"/>
</dbReference>
<organism evidence="6">
    <name type="scientific">Desulfobacca acetoxidans</name>
    <dbReference type="NCBI Taxonomy" id="60893"/>
    <lineage>
        <taxon>Bacteria</taxon>
        <taxon>Pseudomonadati</taxon>
        <taxon>Thermodesulfobacteriota</taxon>
        <taxon>Desulfobaccia</taxon>
        <taxon>Desulfobaccales</taxon>
        <taxon>Desulfobaccaceae</taxon>
        <taxon>Desulfobacca</taxon>
    </lineage>
</organism>
<reference evidence="6" key="1">
    <citation type="journal article" date="2020" name="mSystems">
        <title>Genome- and Community-Level Interaction Insights into Carbon Utilization and Element Cycling Functions of Hydrothermarchaeota in Hydrothermal Sediment.</title>
        <authorList>
            <person name="Zhou Z."/>
            <person name="Liu Y."/>
            <person name="Xu W."/>
            <person name="Pan J."/>
            <person name="Luo Z.H."/>
            <person name="Li M."/>
        </authorList>
    </citation>
    <scope>NUCLEOTIDE SEQUENCE [LARGE SCALE GENOMIC DNA]</scope>
    <source>
        <strain evidence="6">SpSt-776</strain>
    </source>
</reference>
<evidence type="ECO:0000256" key="4">
    <source>
        <dbReference type="ARBA" id="ARBA00023014"/>
    </source>
</evidence>